<name>A0ABR2CTX7_9ROSI</name>
<feature type="transmembrane region" description="Helical" evidence="1">
    <location>
        <begin position="113"/>
        <end position="134"/>
    </location>
</feature>
<evidence type="ECO:0000313" key="3">
    <source>
        <dbReference type="Proteomes" id="UP001472677"/>
    </source>
</evidence>
<keyword evidence="1" id="KW-0472">Membrane</keyword>
<gene>
    <name evidence="2" type="ORF">V6N12_056301</name>
</gene>
<dbReference type="PANTHER" id="PTHR34781">
    <property type="entry name" value="TRANSMEMBRANE PROTEIN"/>
    <property type="match status" value="1"/>
</dbReference>
<reference evidence="2 3" key="1">
    <citation type="journal article" date="2024" name="G3 (Bethesda)">
        <title>Genome assembly of Hibiscus sabdariffa L. provides insights into metabolisms of medicinal natural products.</title>
        <authorList>
            <person name="Kim T."/>
        </authorList>
    </citation>
    <scope>NUCLEOTIDE SEQUENCE [LARGE SCALE GENOMIC DNA]</scope>
    <source>
        <strain evidence="2">TK-2024</strain>
        <tissue evidence="2">Old leaves</tissue>
    </source>
</reference>
<keyword evidence="3" id="KW-1185">Reference proteome</keyword>
<accession>A0ABR2CTX7</accession>
<dbReference type="EMBL" id="JBBPBM010000045">
    <property type="protein sequence ID" value="KAK8522600.1"/>
    <property type="molecule type" value="Genomic_DNA"/>
</dbReference>
<evidence type="ECO:0000256" key="1">
    <source>
        <dbReference type="SAM" id="Phobius"/>
    </source>
</evidence>
<protein>
    <submittedName>
        <fullName evidence="2">Uncharacterized protein</fullName>
    </submittedName>
</protein>
<dbReference type="Proteomes" id="UP001472677">
    <property type="component" value="Unassembled WGS sequence"/>
</dbReference>
<feature type="transmembrane region" description="Helical" evidence="1">
    <location>
        <begin position="85"/>
        <end position="107"/>
    </location>
</feature>
<keyword evidence="1" id="KW-1133">Transmembrane helix</keyword>
<sequence length="156" mass="17234">MAPTFMSGVTHALEHVWCIRLRRLENQRSEGERSRVFHELLGLVMILLRSPMMPMPSAGRSRASGRMHHNPPPVLSRKKISPAGFAWLLLGISVSLMVFGSITFFIGFMLMPWLLGLVIVLYVAGIVSAVSMLGRSIICYAASSRPAAGISEWKLV</sequence>
<evidence type="ECO:0000313" key="2">
    <source>
        <dbReference type="EMBL" id="KAK8522600.1"/>
    </source>
</evidence>
<comment type="caution">
    <text evidence="2">The sequence shown here is derived from an EMBL/GenBank/DDBJ whole genome shotgun (WGS) entry which is preliminary data.</text>
</comment>
<proteinExistence type="predicted"/>
<keyword evidence="1" id="KW-0812">Transmembrane</keyword>
<dbReference type="PANTHER" id="PTHR34781:SF2">
    <property type="entry name" value="TRANSMEMBRANE PROTEIN"/>
    <property type="match status" value="1"/>
</dbReference>
<organism evidence="2 3">
    <name type="scientific">Hibiscus sabdariffa</name>
    <name type="common">roselle</name>
    <dbReference type="NCBI Taxonomy" id="183260"/>
    <lineage>
        <taxon>Eukaryota</taxon>
        <taxon>Viridiplantae</taxon>
        <taxon>Streptophyta</taxon>
        <taxon>Embryophyta</taxon>
        <taxon>Tracheophyta</taxon>
        <taxon>Spermatophyta</taxon>
        <taxon>Magnoliopsida</taxon>
        <taxon>eudicotyledons</taxon>
        <taxon>Gunneridae</taxon>
        <taxon>Pentapetalae</taxon>
        <taxon>rosids</taxon>
        <taxon>malvids</taxon>
        <taxon>Malvales</taxon>
        <taxon>Malvaceae</taxon>
        <taxon>Malvoideae</taxon>
        <taxon>Hibiscus</taxon>
    </lineage>
</organism>